<evidence type="ECO:0000313" key="1">
    <source>
        <dbReference type="EMBL" id="VDO82509.1"/>
    </source>
</evidence>
<sequence length="354" mass="39629">MRGRHRGATEPVRKSRNVSRTRVAKLNVGTLTGRSCELRQETRCSCRKSRDIGRGFKAVLSGSPSTTGGVGMIVSERFRNAIVSVKRFDYRLMKIIVAAKEGLYHFFSAHAPQSGCYDQGKEEFWSLLDEKTAAVPPKDVIIVAGDLNGHVGAPKDGYSCNGGLVTLMTVAPQHRPLIYTLKIAPPTLKQIERCGAARIKWWRVKEKEAAVISRVRLPTVTIVDETWNRATDAIRQAAREELGTTKYGRRKVDMQTWLWTDDVKAKVREKKSRYHVFLGDKIADNWQKPSPPVTESSTTAVPIFRRSDVPINVTSDYDDIFRRHLSCLLIKQAPKLILGLIGAASLQPAYAEKK</sequence>
<name>A0A183FQ69_HELPZ</name>
<dbReference type="SUPFAM" id="SSF56219">
    <property type="entry name" value="DNase I-like"/>
    <property type="match status" value="1"/>
</dbReference>
<dbReference type="OrthoDB" id="6375694at2759"/>
<dbReference type="WBParaSite" id="HPBE_0000985001-mRNA-1">
    <property type="protein sequence ID" value="HPBE_0000985001-mRNA-1"/>
    <property type="gene ID" value="HPBE_0000985001"/>
</dbReference>
<dbReference type="EMBL" id="UZAH01026568">
    <property type="protein sequence ID" value="VDO82509.1"/>
    <property type="molecule type" value="Genomic_DNA"/>
</dbReference>
<proteinExistence type="predicted"/>
<dbReference type="InterPro" id="IPR036691">
    <property type="entry name" value="Endo/exonu/phosph_ase_sf"/>
</dbReference>
<organism evidence="2 3">
    <name type="scientific">Heligmosomoides polygyrus</name>
    <name type="common">Parasitic roundworm</name>
    <dbReference type="NCBI Taxonomy" id="6339"/>
    <lineage>
        <taxon>Eukaryota</taxon>
        <taxon>Metazoa</taxon>
        <taxon>Ecdysozoa</taxon>
        <taxon>Nematoda</taxon>
        <taxon>Chromadorea</taxon>
        <taxon>Rhabditida</taxon>
        <taxon>Rhabditina</taxon>
        <taxon>Rhabditomorpha</taxon>
        <taxon>Strongyloidea</taxon>
        <taxon>Heligmosomidae</taxon>
        <taxon>Heligmosomoides</taxon>
    </lineage>
</organism>
<protein>
    <submittedName>
        <fullName evidence="3">Endo/exonuclease/phosphatase domain-containing protein</fullName>
    </submittedName>
</protein>
<evidence type="ECO:0000313" key="3">
    <source>
        <dbReference type="WBParaSite" id="HPBE_0000985001-mRNA-1"/>
    </source>
</evidence>
<dbReference type="Gene3D" id="3.60.10.10">
    <property type="entry name" value="Endonuclease/exonuclease/phosphatase"/>
    <property type="match status" value="1"/>
</dbReference>
<reference evidence="3" key="2">
    <citation type="submission" date="2019-09" db="UniProtKB">
        <authorList>
            <consortium name="WormBaseParasite"/>
        </authorList>
    </citation>
    <scope>IDENTIFICATION</scope>
</reference>
<accession>A0A183FQ69</accession>
<dbReference type="AlphaFoldDB" id="A0A183FQ69"/>
<reference evidence="1 2" key="1">
    <citation type="submission" date="2018-11" db="EMBL/GenBank/DDBJ databases">
        <authorList>
            <consortium name="Pathogen Informatics"/>
        </authorList>
    </citation>
    <scope>NUCLEOTIDE SEQUENCE [LARGE SCALE GENOMIC DNA]</scope>
</reference>
<accession>A0A3P7YYA5</accession>
<dbReference type="Proteomes" id="UP000050761">
    <property type="component" value="Unassembled WGS sequence"/>
</dbReference>
<gene>
    <name evidence="1" type="ORF">HPBE_LOCUS9851</name>
</gene>
<evidence type="ECO:0000313" key="2">
    <source>
        <dbReference type="Proteomes" id="UP000050761"/>
    </source>
</evidence>
<keyword evidence="2" id="KW-1185">Reference proteome</keyword>